<dbReference type="Pfam" id="PF20732">
    <property type="entry name" value="NamZ_C"/>
    <property type="match status" value="1"/>
</dbReference>
<accession>A0ABU9AXF1</accession>
<evidence type="ECO:0000259" key="5">
    <source>
        <dbReference type="Pfam" id="PF20732"/>
    </source>
</evidence>
<feature type="domain" description="Beta-lactamase-related" evidence="3">
    <location>
        <begin position="31"/>
        <end position="356"/>
    </location>
</feature>
<gene>
    <name evidence="6" type="ORF">WKV53_13075</name>
</gene>
<dbReference type="Pfam" id="PF00144">
    <property type="entry name" value="Beta-lactamase"/>
    <property type="match status" value="1"/>
</dbReference>
<reference evidence="6 7" key="1">
    <citation type="submission" date="2024-04" db="EMBL/GenBank/DDBJ databases">
        <title>Luteolibacter sp. isolated from soil.</title>
        <authorList>
            <person name="An J."/>
        </authorList>
    </citation>
    <scope>NUCLEOTIDE SEQUENCE [LARGE SCALE GENOMIC DNA]</scope>
    <source>
        <strain evidence="6 7">Y139</strain>
    </source>
</reference>
<keyword evidence="2" id="KW-0732">Signal</keyword>
<dbReference type="Pfam" id="PF07075">
    <property type="entry name" value="NamZ_N"/>
    <property type="match status" value="1"/>
</dbReference>
<feature type="domain" description="Peptidoglycan beta-N-acetylmuramidase NamZ N-terminal" evidence="4">
    <location>
        <begin position="423"/>
        <end position="621"/>
    </location>
</feature>
<keyword evidence="7" id="KW-1185">Reference proteome</keyword>
<dbReference type="EMBL" id="JBBUKT010000004">
    <property type="protein sequence ID" value="MEK7951442.1"/>
    <property type="molecule type" value="Genomic_DNA"/>
</dbReference>
<feature type="chain" id="PRO_5046120364" evidence="2">
    <location>
        <begin position="20"/>
        <end position="795"/>
    </location>
</feature>
<dbReference type="SUPFAM" id="SSF56601">
    <property type="entry name" value="beta-lactamase/transpeptidase-like"/>
    <property type="match status" value="1"/>
</dbReference>
<evidence type="ECO:0000313" key="7">
    <source>
        <dbReference type="Proteomes" id="UP001371305"/>
    </source>
</evidence>
<dbReference type="Gene3D" id="3.40.710.10">
    <property type="entry name" value="DD-peptidase/beta-lactamase superfamily"/>
    <property type="match status" value="1"/>
</dbReference>
<evidence type="ECO:0000256" key="1">
    <source>
        <dbReference type="SAM" id="MobiDB-lite"/>
    </source>
</evidence>
<dbReference type="PANTHER" id="PTHR42915:SF1">
    <property type="entry name" value="PEPTIDOGLYCAN BETA-N-ACETYLMURAMIDASE NAMZ"/>
    <property type="match status" value="1"/>
</dbReference>
<dbReference type="InterPro" id="IPR048502">
    <property type="entry name" value="NamZ_N"/>
</dbReference>
<evidence type="ECO:0000313" key="6">
    <source>
        <dbReference type="EMBL" id="MEK7951442.1"/>
    </source>
</evidence>
<evidence type="ECO:0000256" key="2">
    <source>
        <dbReference type="SAM" id="SignalP"/>
    </source>
</evidence>
<sequence>MPGFLRLFLVMCLSCTLHAASFAAAGLAKIDDAISQAITDAKTPGAVLRIEREDALYQKAYGDRAILPQREPMTEDTIFDAASLTKVIATTSAIMKLVESGKLDVEAPASRYLPEFHGNGKETITLRQLLTHTSGLRAGLPPQGDWQGKEGALKTACAEPLPAQPGTTYRYSDINFILLGLIVERVAGTTLDAFCAKEIFQPLKMTDTAFRTLDPGDVSRIAPTTVTNGKPLRGIVHDPTSRRMGGVAGHAGVFTTAADLGRFARMLLDGGELDGVRIFKAETVKAMTSVQTPPGLPRRGFGWDIDSPYAGPRGDLFPIGSYGHTGWTGTRLWLDPFSKTATIFLSNRNHPDEEGNVIGLQRELGTLAAQAIEGFDFTKVEGALPPDPANPPIVRRPTKDGPVLNGIDILERDHFRQLRGRRIGLITNHTGIDRERNPTIDLLHAAPDLKLVALFAPEHGIRGELDQEKIGDTTDEKTGLPVFSLYGEHRTPAPEQLQGIDTLVFDIQDIGCRFYTYISTMANCLEAAGKAKLRFVVLDRVNPIGATVEGPVLTAERSFVAAHEIPLRHGMTVGELARLINAERKFGTDLGVIRCEGGSPLRWFDESSLPWRDPSPNMRSLTAATLYPGVGLLEFCKLSVGRGTGTPFELLGAPYIDDLKLATELNKSTLPGIRFIPVRFTPTASVYQDQECRGVRLLLTDRETFRPTDLGILLATTLHRLYPSELKLENIAKLLGDPETLTVIQQDKPLETIRSIRDRDLPSFLKRREPYLLYPRPQNGRELSPKGPAGDGSIR</sequence>
<dbReference type="PANTHER" id="PTHR42915">
    <property type="entry name" value="HYPOTHETICAL 460 KDA PROTEIN IN FEUA-SIGW INTERGENIC REGION [PRECURSOR]"/>
    <property type="match status" value="1"/>
</dbReference>
<dbReference type="Gene3D" id="3.90.1150.140">
    <property type="match status" value="1"/>
</dbReference>
<evidence type="ECO:0000259" key="4">
    <source>
        <dbReference type="Pfam" id="PF07075"/>
    </source>
</evidence>
<feature type="domain" description="Peptidoglycan beta-N-acetylmuramidase NamZ C-terminal" evidence="5">
    <location>
        <begin position="626"/>
        <end position="774"/>
    </location>
</feature>
<name>A0ABU9AXF1_9BACT</name>
<feature type="signal peptide" evidence="2">
    <location>
        <begin position="1"/>
        <end position="19"/>
    </location>
</feature>
<dbReference type="InterPro" id="IPR012338">
    <property type="entry name" value="Beta-lactam/transpept-like"/>
</dbReference>
<organism evidence="6 7">
    <name type="scientific">Luteolibacter soli</name>
    <dbReference type="NCBI Taxonomy" id="3135280"/>
    <lineage>
        <taxon>Bacteria</taxon>
        <taxon>Pseudomonadati</taxon>
        <taxon>Verrucomicrobiota</taxon>
        <taxon>Verrucomicrobiia</taxon>
        <taxon>Verrucomicrobiales</taxon>
        <taxon>Verrucomicrobiaceae</taxon>
        <taxon>Luteolibacter</taxon>
    </lineage>
</organism>
<dbReference type="InterPro" id="IPR008302">
    <property type="entry name" value="NamZ"/>
</dbReference>
<comment type="caution">
    <text evidence="6">The sequence shown here is derived from an EMBL/GenBank/DDBJ whole genome shotgun (WGS) entry which is preliminary data.</text>
</comment>
<dbReference type="Gene3D" id="3.40.50.12170">
    <property type="entry name" value="Uncharacterised protein PF07075, DUF1343"/>
    <property type="match status" value="1"/>
</dbReference>
<proteinExistence type="predicted"/>
<protein>
    <submittedName>
        <fullName evidence="6">Exo-beta-N-acetylmuramidase NamZ domain-containing protein</fullName>
    </submittedName>
</protein>
<dbReference type="Proteomes" id="UP001371305">
    <property type="component" value="Unassembled WGS sequence"/>
</dbReference>
<dbReference type="RefSeq" id="WP_341405046.1">
    <property type="nucleotide sequence ID" value="NZ_JBBUKT010000004.1"/>
</dbReference>
<feature type="region of interest" description="Disordered" evidence="1">
    <location>
        <begin position="775"/>
        <end position="795"/>
    </location>
</feature>
<dbReference type="InterPro" id="IPR001466">
    <property type="entry name" value="Beta-lactam-related"/>
</dbReference>
<dbReference type="InterPro" id="IPR048503">
    <property type="entry name" value="NamZ_C"/>
</dbReference>
<evidence type="ECO:0000259" key="3">
    <source>
        <dbReference type="Pfam" id="PF00144"/>
    </source>
</evidence>